<evidence type="ECO:0000259" key="4">
    <source>
        <dbReference type="PROSITE" id="PS51184"/>
    </source>
</evidence>
<dbReference type="GO" id="GO:0032453">
    <property type="term" value="F:histone H3K4 demethylase activity"/>
    <property type="evidence" value="ECO:0007669"/>
    <property type="project" value="TreeGrafter"/>
</dbReference>
<evidence type="ECO:0000313" key="5">
    <source>
        <dbReference type="EMBL" id="RDD84103.1"/>
    </source>
</evidence>
<dbReference type="Pfam" id="PF08007">
    <property type="entry name" value="JmjC_2"/>
    <property type="match status" value="1"/>
</dbReference>
<evidence type="ECO:0000256" key="2">
    <source>
        <dbReference type="ARBA" id="ARBA00022723"/>
    </source>
</evidence>
<dbReference type="SUPFAM" id="SSF51197">
    <property type="entry name" value="Clavaminate synthase-like"/>
    <property type="match status" value="1"/>
</dbReference>
<evidence type="ECO:0000256" key="1">
    <source>
        <dbReference type="ARBA" id="ARBA00001954"/>
    </source>
</evidence>
<dbReference type="PANTHER" id="PTHR13096:SF8">
    <property type="entry name" value="RIBOSOMAL OXYGENASE 1"/>
    <property type="match status" value="1"/>
</dbReference>
<accession>A0A369UUX9</accession>
<dbReference type="Gene3D" id="2.60.120.650">
    <property type="entry name" value="Cupin"/>
    <property type="match status" value="1"/>
</dbReference>
<keyword evidence="2" id="KW-0479">Metal-binding</keyword>
<dbReference type="InterPro" id="IPR003347">
    <property type="entry name" value="JmjC_dom"/>
</dbReference>
<dbReference type="AlphaFoldDB" id="A0A369UUX9"/>
<keyword evidence="3" id="KW-0408">Iron</keyword>
<proteinExistence type="predicted"/>
<evidence type="ECO:0000256" key="3">
    <source>
        <dbReference type="ARBA" id="ARBA00023004"/>
    </source>
</evidence>
<comment type="cofactor">
    <cofactor evidence="1">
        <name>Fe(2+)</name>
        <dbReference type="ChEBI" id="CHEBI:29033"/>
    </cofactor>
</comment>
<dbReference type="PROSITE" id="PS51184">
    <property type="entry name" value="JMJC"/>
    <property type="match status" value="1"/>
</dbReference>
<dbReference type="GO" id="GO:0051864">
    <property type="term" value="F:histone H3K36 demethylase activity"/>
    <property type="evidence" value="ECO:0007669"/>
    <property type="project" value="TreeGrafter"/>
</dbReference>
<protein>
    <submittedName>
        <fullName evidence="5">Cupin</fullName>
    </submittedName>
</protein>
<reference evidence="5 6" key="1">
    <citation type="submission" date="2018-07" db="EMBL/GenBank/DDBJ databases">
        <title>Genome guided investigation of antibiotics producing actinomycetales strain isolated from a Macau mangrove ecosystem.</title>
        <authorList>
            <person name="Hu D."/>
        </authorList>
    </citation>
    <scope>NUCLEOTIDE SEQUENCE [LARGE SCALE GENOMIC DNA]</scope>
    <source>
        <strain evidence="5 6">2297</strain>
    </source>
</reference>
<comment type="caution">
    <text evidence="5">The sequence shown here is derived from an EMBL/GenBank/DDBJ whole genome shotgun (WGS) entry which is preliminary data.</text>
</comment>
<name>A0A369UUX9_9ACTN</name>
<dbReference type="GO" id="GO:0046872">
    <property type="term" value="F:metal ion binding"/>
    <property type="evidence" value="ECO:0007669"/>
    <property type="project" value="UniProtKB-KW"/>
</dbReference>
<gene>
    <name evidence="5" type="ORF">DVZ84_36950</name>
</gene>
<dbReference type="Proteomes" id="UP000253742">
    <property type="component" value="Unassembled WGS sequence"/>
</dbReference>
<evidence type="ECO:0000313" key="6">
    <source>
        <dbReference type="Proteomes" id="UP000253742"/>
    </source>
</evidence>
<organism evidence="5 6">
    <name type="scientific">Streptomyces parvulus</name>
    <dbReference type="NCBI Taxonomy" id="146923"/>
    <lineage>
        <taxon>Bacteria</taxon>
        <taxon>Bacillati</taxon>
        <taxon>Actinomycetota</taxon>
        <taxon>Actinomycetes</taxon>
        <taxon>Kitasatosporales</taxon>
        <taxon>Streptomycetaceae</taxon>
        <taxon>Streptomyces</taxon>
    </lineage>
</organism>
<dbReference type="PANTHER" id="PTHR13096">
    <property type="entry name" value="MINA53 MYC INDUCED NUCLEAR ANTIGEN"/>
    <property type="match status" value="1"/>
</dbReference>
<feature type="domain" description="JmjC" evidence="4">
    <location>
        <begin position="88"/>
        <end position="242"/>
    </location>
</feature>
<dbReference type="EMBL" id="QQBH01000051">
    <property type="protein sequence ID" value="RDD84103.1"/>
    <property type="molecule type" value="Genomic_DNA"/>
</dbReference>
<sequence>MSLRLLLPPNGVADLLTAWPDQPRVYDRGRTEVDEAMSLESFNELIDTGCAPPGEIAVIKAGPSNRTAFLTDGRTDPSKLSRLRVQGYTIRFGNMQRWLPAFHRISQGIQRETGYSNYMHAFLTPGREQGLLHHWDQQMAVIVQVADIKTWQLWKPPIESPMRGYNESFRVWREEYIAAWEAAGPDLTVELTAGQTLILPRGWVHNPHALHHDEASLHLTFAIRERTPLWLAEQLIARAIEEPEFRRILLPAELEPPVLAERLGETTRALMSLLGALDMTEMANRVRQAAVTELEYTT</sequence>
<dbReference type="InterPro" id="IPR039994">
    <property type="entry name" value="NO66-like"/>
</dbReference>
<dbReference type="OrthoDB" id="9764016at2"/>